<dbReference type="Proteomes" id="UP001457282">
    <property type="component" value="Unassembled WGS sequence"/>
</dbReference>
<accession>A0AAW1VLX3</accession>
<sequence length="80" mass="8374">MEIDVGGAEQRRRRGTRGGILIAGGGTEMTGGRGHGISSNASWAWHGQRRLERSKLGSLADSGAVERGAGSGMARLRGRE</sequence>
<name>A0AAW1VLX3_RUBAR</name>
<dbReference type="AlphaFoldDB" id="A0AAW1VLX3"/>
<feature type="region of interest" description="Disordered" evidence="1">
    <location>
        <begin position="1"/>
        <end position="35"/>
    </location>
</feature>
<gene>
    <name evidence="2" type="ORF">M0R45_001300</name>
</gene>
<evidence type="ECO:0000256" key="1">
    <source>
        <dbReference type="SAM" id="MobiDB-lite"/>
    </source>
</evidence>
<organism evidence="2 3">
    <name type="scientific">Rubus argutus</name>
    <name type="common">Southern blackberry</name>
    <dbReference type="NCBI Taxonomy" id="59490"/>
    <lineage>
        <taxon>Eukaryota</taxon>
        <taxon>Viridiplantae</taxon>
        <taxon>Streptophyta</taxon>
        <taxon>Embryophyta</taxon>
        <taxon>Tracheophyta</taxon>
        <taxon>Spermatophyta</taxon>
        <taxon>Magnoliopsida</taxon>
        <taxon>eudicotyledons</taxon>
        <taxon>Gunneridae</taxon>
        <taxon>Pentapetalae</taxon>
        <taxon>rosids</taxon>
        <taxon>fabids</taxon>
        <taxon>Rosales</taxon>
        <taxon>Rosaceae</taxon>
        <taxon>Rosoideae</taxon>
        <taxon>Rosoideae incertae sedis</taxon>
        <taxon>Rubus</taxon>
    </lineage>
</organism>
<protein>
    <submittedName>
        <fullName evidence="2">Uncharacterized protein</fullName>
    </submittedName>
</protein>
<evidence type="ECO:0000313" key="2">
    <source>
        <dbReference type="EMBL" id="KAK9903049.1"/>
    </source>
</evidence>
<feature type="compositionally biased region" description="Gly residues" evidence="1">
    <location>
        <begin position="17"/>
        <end position="35"/>
    </location>
</feature>
<reference evidence="2 3" key="1">
    <citation type="journal article" date="2023" name="G3 (Bethesda)">
        <title>A chromosome-length genome assembly and annotation of blackberry (Rubus argutus, cv. 'Hillquist').</title>
        <authorList>
            <person name="Bruna T."/>
            <person name="Aryal R."/>
            <person name="Dudchenko O."/>
            <person name="Sargent D.J."/>
            <person name="Mead D."/>
            <person name="Buti M."/>
            <person name="Cavallini A."/>
            <person name="Hytonen T."/>
            <person name="Andres J."/>
            <person name="Pham M."/>
            <person name="Weisz D."/>
            <person name="Mascagni F."/>
            <person name="Usai G."/>
            <person name="Natali L."/>
            <person name="Bassil N."/>
            <person name="Fernandez G.E."/>
            <person name="Lomsadze A."/>
            <person name="Armour M."/>
            <person name="Olukolu B."/>
            <person name="Poorten T."/>
            <person name="Britton C."/>
            <person name="Davik J."/>
            <person name="Ashrafi H."/>
            <person name="Aiden E.L."/>
            <person name="Borodovsky M."/>
            <person name="Worthington M."/>
        </authorList>
    </citation>
    <scope>NUCLEOTIDE SEQUENCE [LARGE SCALE GENOMIC DNA]</scope>
    <source>
        <strain evidence="2">PI 553951</strain>
    </source>
</reference>
<keyword evidence="3" id="KW-1185">Reference proteome</keyword>
<proteinExistence type="predicted"/>
<comment type="caution">
    <text evidence="2">The sequence shown here is derived from an EMBL/GenBank/DDBJ whole genome shotgun (WGS) entry which is preliminary data.</text>
</comment>
<dbReference type="EMBL" id="JBEDUW010000241">
    <property type="protein sequence ID" value="KAK9903049.1"/>
    <property type="molecule type" value="Genomic_DNA"/>
</dbReference>
<evidence type="ECO:0000313" key="3">
    <source>
        <dbReference type="Proteomes" id="UP001457282"/>
    </source>
</evidence>